<keyword evidence="2" id="KW-0732">Signal</keyword>
<evidence type="ECO:0000256" key="1">
    <source>
        <dbReference type="SAM" id="MobiDB-lite"/>
    </source>
</evidence>
<dbReference type="STRING" id="1081109.A0A166VBD4"/>
<organism evidence="3 4">
    <name type="scientific">Moelleriella libera RCEF 2490</name>
    <dbReference type="NCBI Taxonomy" id="1081109"/>
    <lineage>
        <taxon>Eukaryota</taxon>
        <taxon>Fungi</taxon>
        <taxon>Dikarya</taxon>
        <taxon>Ascomycota</taxon>
        <taxon>Pezizomycotina</taxon>
        <taxon>Sordariomycetes</taxon>
        <taxon>Hypocreomycetidae</taxon>
        <taxon>Hypocreales</taxon>
        <taxon>Clavicipitaceae</taxon>
        <taxon>Moelleriella</taxon>
    </lineage>
</organism>
<feature type="region of interest" description="Disordered" evidence="1">
    <location>
        <begin position="180"/>
        <end position="207"/>
    </location>
</feature>
<sequence length="333" mass="34574">MKTSSTSLGVISGLIVLAAADALPPEDVPIPCATICGPIVELSSKCVPAKGNRKRDIIIEGLRTDDEADASQNEDGVDGEMDKRFFTVVPAPTSFPAQLSSVLLNPYGGSGGDDEESSSFRLNGSPARITPVIVQTPRNTTLILPSARPPPSLASPSLRPPPPAQVPAVMSSATLVLPPSRPFGAAPTLNPSRSPPSDPAKGPMSMSMVAEPNMSDGADAGQALDTEARCVCLNRSFDVALVAALCTSCITKNGDSQTGMRNVMSVCDFAPRNYSPSDDAVVNNIRVSANRPPAVWGQNTGVANLAADTRRRLGGASVAAGVLAAWAIWRALY</sequence>
<evidence type="ECO:0000313" key="3">
    <source>
        <dbReference type="EMBL" id="OAA33476.1"/>
    </source>
</evidence>
<protein>
    <submittedName>
        <fullName evidence="3">Uncharacterized protein</fullName>
    </submittedName>
</protein>
<evidence type="ECO:0000313" key="4">
    <source>
        <dbReference type="Proteomes" id="UP000078544"/>
    </source>
</evidence>
<comment type="caution">
    <text evidence="3">The sequence shown here is derived from an EMBL/GenBank/DDBJ whole genome shotgun (WGS) entry which is preliminary data.</text>
</comment>
<feature type="region of interest" description="Disordered" evidence="1">
    <location>
        <begin position="147"/>
        <end position="166"/>
    </location>
</feature>
<dbReference type="AlphaFoldDB" id="A0A166VBD4"/>
<dbReference type="Proteomes" id="UP000078544">
    <property type="component" value="Unassembled WGS sequence"/>
</dbReference>
<feature type="chain" id="PRO_5007881114" evidence="2">
    <location>
        <begin position="23"/>
        <end position="333"/>
    </location>
</feature>
<dbReference type="EMBL" id="AZGY01000001">
    <property type="protein sequence ID" value="OAA33476.1"/>
    <property type="molecule type" value="Genomic_DNA"/>
</dbReference>
<accession>A0A166VBD4</accession>
<proteinExistence type="predicted"/>
<gene>
    <name evidence="3" type="ORF">AAL_00941</name>
</gene>
<dbReference type="OrthoDB" id="4961454at2759"/>
<evidence type="ECO:0000256" key="2">
    <source>
        <dbReference type="SAM" id="SignalP"/>
    </source>
</evidence>
<feature type="signal peptide" evidence="2">
    <location>
        <begin position="1"/>
        <end position="22"/>
    </location>
</feature>
<name>A0A166VBD4_9HYPO</name>
<reference evidence="3 4" key="1">
    <citation type="journal article" date="2016" name="Genome Biol. Evol.">
        <title>Divergent and convergent evolution of fungal pathogenicity.</title>
        <authorList>
            <person name="Shang Y."/>
            <person name="Xiao G."/>
            <person name="Zheng P."/>
            <person name="Cen K."/>
            <person name="Zhan S."/>
            <person name="Wang C."/>
        </authorList>
    </citation>
    <scope>NUCLEOTIDE SEQUENCE [LARGE SCALE GENOMIC DNA]</scope>
    <source>
        <strain evidence="3 4">RCEF 2490</strain>
    </source>
</reference>
<keyword evidence="4" id="KW-1185">Reference proteome</keyword>
<feature type="compositionally biased region" description="Pro residues" evidence="1">
    <location>
        <begin position="147"/>
        <end position="165"/>
    </location>
</feature>